<dbReference type="InterPro" id="IPR009057">
    <property type="entry name" value="Homeodomain-like_sf"/>
</dbReference>
<name>A0A2D0N0R9_FLAN2</name>
<dbReference type="PANTHER" id="PTHR30055:SF234">
    <property type="entry name" value="HTH-TYPE TRANSCRIPTIONAL REGULATOR BETI"/>
    <property type="match status" value="1"/>
</dbReference>
<dbReference type="GO" id="GO:0000976">
    <property type="term" value="F:transcription cis-regulatory region binding"/>
    <property type="evidence" value="ECO:0007669"/>
    <property type="project" value="TreeGrafter"/>
</dbReference>
<evidence type="ECO:0000313" key="7">
    <source>
        <dbReference type="Proteomes" id="UP000223913"/>
    </source>
</evidence>
<keyword evidence="1" id="KW-0805">Transcription regulation</keyword>
<dbReference type="Proteomes" id="UP000223913">
    <property type="component" value="Unassembled WGS sequence"/>
</dbReference>
<evidence type="ECO:0000256" key="4">
    <source>
        <dbReference type="PROSITE-ProRule" id="PRU00335"/>
    </source>
</evidence>
<gene>
    <name evidence="6" type="ORF">CRP01_33890</name>
</gene>
<evidence type="ECO:0000313" key="6">
    <source>
        <dbReference type="EMBL" id="PHN02030.1"/>
    </source>
</evidence>
<comment type="caution">
    <text evidence="6">The sequence shown here is derived from an EMBL/GenBank/DDBJ whole genome shotgun (WGS) entry which is preliminary data.</text>
</comment>
<evidence type="ECO:0000256" key="2">
    <source>
        <dbReference type="ARBA" id="ARBA00023125"/>
    </source>
</evidence>
<dbReference type="EMBL" id="PDUD01000045">
    <property type="protein sequence ID" value="PHN02030.1"/>
    <property type="molecule type" value="Genomic_DNA"/>
</dbReference>
<evidence type="ECO:0000256" key="3">
    <source>
        <dbReference type="ARBA" id="ARBA00023163"/>
    </source>
</evidence>
<dbReference type="InterPro" id="IPR025722">
    <property type="entry name" value="TetR"/>
</dbReference>
<dbReference type="PROSITE" id="PS50977">
    <property type="entry name" value="HTH_TETR_2"/>
    <property type="match status" value="1"/>
</dbReference>
<dbReference type="Pfam" id="PF13972">
    <property type="entry name" value="TetR"/>
    <property type="match status" value="1"/>
</dbReference>
<dbReference type="SUPFAM" id="SSF46689">
    <property type="entry name" value="Homeodomain-like"/>
    <property type="match status" value="1"/>
</dbReference>
<dbReference type="Pfam" id="PF00440">
    <property type="entry name" value="TetR_N"/>
    <property type="match status" value="1"/>
</dbReference>
<dbReference type="RefSeq" id="WP_099154524.1">
    <property type="nucleotide sequence ID" value="NZ_PDUD01000045.1"/>
</dbReference>
<evidence type="ECO:0000259" key="5">
    <source>
        <dbReference type="PROSITE" id="PS50977"/>
    </source>
</evidence>
<keyword evidence="7" id="KW-1185">Reference proteome</keyword>
<dbReference type="Gene3D" id="1.10.357.10">
    <property type="entry name" value="Tetracycline Repressor, domain 2"/>
    <property type="match status" value="1"/>
</dbReference>
<dbReference type="InterPro" id="IPR001647">
    <property type="entry name" value="HTH_TetR"/>
</dbReference>
<keyword evidence="2 4" id="KW-0238">DNA-binding</keyword>
<dbReference type="GO" id="GO:0003700">
    <property type="term" value="F:DNA-binding transcription factor activity"/>
    <property type="evidence" value="ECO:0007669"/>
    <property type="project" value="TreeGrafter"/>
</dbReference>
<organism evidence="6 7">
    <name type="scientific">Flavilitoribacter nigricans (strain ATCC 23147 / DSM 23189 / NBRC 102662 / NCIMB 1420 / SS-2)</name>
    <name type="common">Lewinella nigricans</name>
    <dbReference type="NCBI Taxonomy" id="1122177"/>
    <lineage>
        <taxon>Bacteria</taxon>
        <taxon>Pseudomonadati</taxon>
        <taxon>Bacteroidota</taxon>
        <taxon>Saprospiria</taxon>
        <taxon>Saprospirales</taxon>
        <taxon>Lewinellaceae</taxon>
        <taxon>Flavilitoribacter</taxon>
    </lineage>
</organism>
<dbReference type="AlphaFoldDB" id="A0A2D0N0R9"/>
<dbReference type="InterPro" id="IPR050109">
    <property type="entry name" value="HTH-type_TetR-like_transc_reg"/>
</dbReference>
<accession>A0A2D0N0R9</accession>
<reference evidence="6 7" key="1">
    <citation type="submission" date="2017-10" db="EMBL/GenBank/DDBJ databases">
        <title>The draft genome sequence of Lewinella nigricans NBRC 102662.</title>
        <authorList>
            <person name="Wang K."/>
        </authorList>
    </citation>
    <scope>NUCLEOTIDE SEQUENCE [LARGE SCALE GENOMIC DNA]</scope>
    <source>
        <strain evidence="6 7">NBRC 102662</strain>
    </source>
</reference>
<evidence type="ECO:0000256" key="1">
    <source>
        <dbReference type="ARBA" id="ARBA00023015"/>
    </source>
</evidence>
<sequence length="221" mass="26180">MKTRDKIIREAKRQLNEQGFDRVSIRSIADAVGISPGNLTYHFKNVDTIVYELYMELVEALSASIQEFQPHKLSTQWFYEQTVKNYRVMWDYRFLLLDFVTVTRKNRQVKDHFRQLVAMRQLQFRMFADQMIANGIMQEERVAGLYDRFIIQTIIFSDAWLSDALVHFDEFGDRMFHFYADLMVSGLVPFLTEKGLEEYRGWKASKNDPPFRGYPSILGKM</sequence>
<proteinExistence type="predicted"/>
<protein>
    <recommendedName>
        <fullName evidence="5">HTH tetR-type domain-containing protein</fullName>
    </recommendedName>
</protein>
<dbReference type="OrthoDB" id="9785164at2"/>
<dbReference type="PANTHER" id="PTHR30055">
    <property type="entry name" value="HTH-TYPE TRANSCRIPTIONAL REGULATOR RUTR"/>
    <property type="match status" value="1"/>
</dbReference>
<feature type="domain" description="HTH tetR-type" evidence="5">
    <location>
        <begin position="1"/>
        <end position="61"/>
    </location>
</feature>
<feature type="DNA-binding region" description="H-T-H motif" evidence="4">
    <location>
        <begin position="24"/>
        <end position="43"/>
    </location>
</feature>
<keyword evidence="3" id="KW-0804">Transcription</keyword>